<dbReference type="InterPro" id="IPR021153">
    <property type="entry name" value="HrcA_C"/>
</dbReference>
<dbReference type="SUPFAM" id="SSF46785">
    <property type="entry name" value="Winged helix' DNA-binding domain"/>
    <property type="match status" value="1"/>
</dbReference>
<dbReference type="EMBL" id="FOQE01000011">
    <property type="protein sequence ID" value="SFH67615.1"/>
    <property type="molecule type" value="Genomic_DNA"/>
</dbReference>
<organism evidence="8 9">
    <name type="scientific">Pisciglobus halotolerans</name>
    <dbReference type="NCBI Taxonomy" id="745365"/>
    <lineage>
        <taxon>Bacteria</taxon>
        <taxon>Bacillati</taxon>
        <taxon>Bacillota</taxon>
        <taxon>Bacilli</taxon>
        <taxon>Lactobacillales</taxon>
        <taxon>Carnobacteriaceae</taxon>
    </lineage>
</organism>
<accession>A0A1I3BZ83</accession>
<dbReference type="Pfam" id="PF03444">
    <property type="entry name" value="WHD_HrcA"/>
    <property type="match status" value="1"/>
</dbReference>
<dbReference type="OrthoDB" id="9783139at2"/>
<dbReference type="Proteomes" id="UP000198668">
    <property type="component" value="Unassembled WGS sequence"/>
</dbReference>
<evidence type="ECO:0000256" key="1">
    <source>
        <dbReference type="ARBA" id="ARBA00022491"/>
    </source>
</evidence>
<sequence>MLTERQISILKSIIHLYTKYGQPVGSKTLIQESKIAASSATIRNEMVHLEEMGFLKKTHSSSGRIPSITGYRYYVDYLVHPHKVDPEDLASIKQALENPFKQIDEIVMTSAEVLSHLTSYTAISLGPEIKDSKLTGFRFVPLNERQLMVILVTDKGHVESQNFTLPQQMNPYELEKVVRLFNEELVGKSLIEVFRSLKTDVPELIRQHIRTAENMIGLFDDLFLKAATDRIHIEGRMNMLDYSNDLNIEQFKSIYSLMDGKHDLPMLLGSKQEGITVQIGKELDNELFEQFSLISAAYEVENLGTGVIALLGPTSMPYSKMISLVGVFQKELSKKLEAYYHDIDDNK</sequence>
<name>A0A1I3BZ83_9LACT</name>
<dbReference type="InterPro" id="IPR005104">
    <property type="entry name" value="WHTH_HrcA_DNA-bd"/>
</dbReference>
<evidence type="ECO:0000256" key="2">
    <source>
        <dbReference type="ARBA" id="ARBA00023015"/>
    </source>
</evidence>
<protein>
    <recommendedName>
        <fullName evidence="5">Heat-inducible transcription repressor HrcA</fullName>
    </recommendedName>
</protein>
<proteinExistence type="inferred from homology"/>
<dbReference type="SUPFAM" id="SSF55781">
    <property type="entry name" value="GAF domain-like"/>
    <property type="match status" value="1"/>
</dbReference>
<gene>
    <name evidence="5" type="primary">hrcA</name>
    <name evidence="8" type="ORF">SAMN04489868_11136</name>
</gene>
<evidence type="ECO:0000259" key="7">
    <source>
        <dbReference type="Pfam" id="PF03444"/>
    </source>
</evidence>
<keyword evidence="4 5" id="KW-0804">Transcription</keyword>
<dbReference type="InterPro" id="IPR023120">
    <property type="entry name" value="WHTH_transcript_rep_HrcA_IDD"/>
</dbReference>
<evidence type="ECO:0000256" key="4">
    <source>
        <dbReference type="ARBA" id="ARBA00023163"/>
    </source>
</evidence>
<comment type="function">
    <text evidence="5">Negative regulator of class I heat shock genes (grpE-dnaK-dnaJ and groELS operons). Prevents heat-shock induction of these operons.</text>
</comment>
<evidence type="ECO:0000313" key="9">
    <source>
        <dbReference type="Proteomes" id="UP000198668"/>
    </source>
</evidence>
<dbReference type="Pfam" id="PF01628">
    <property type="entry name" value="HrcA"/>
    <property type="match status" value="1"/>
</dbReference>
<dbReference type="Gene3D" id="3.30.390.60">
    <property type="entry name" value="Heat-inducible transcription repressor hrca homolog, domain 3"/>
    <property type="match status" value="1"/>
</dbReference>
<keyword evidence="1 5" id="KW-0678">Repressor</keyword>
<dbReference type="PANTHER" id="PTHR34824">
    <property type="entry name" value="HEAT-INDUCIBLE TRANSCRIPTION REPRESSOR HRCA"/>
    <property type="match status" value="1"/>
</dbReference>
<dbReference type="Gene3D" id="3.30.450.40">
    <property type="match status" value="1"/>
</dbReference>
<dbReference type="Gene3D" id="1.10.10.10">
    <property type="entry name" value="Winged helix-like DNA-binding domain superfamily/Winged helix DNA-binding domain"/>
    <property type="match status" value="1"/>
</dbReference>
<dbReference type="PANTHER" id="PTHR34824:SF1">
    <property type="entry name" value="HEAT-INDUCIBLE TRANSCRIPTION REPRESSOR HRCA"/>
    <property type="match status" value="1"/>
</dbReference>
<dbReference type="NCBIfam" id="TIGR00331">
    <property type="entry name" value="hrcA"/>
    <property type="match status" value="1"/>
</dbReference>
<evidence type="ECO:0000259" key="6">
    <source>
        <dbReference type="Pfam" id="PF01628"/>
    </source>
</evidence>
<reference evidence="8 9" key="1">
    <citation type="submission" date="2016-10" db="EMBL/GenBank/DDBJ databases">
        <authorList>
            <person name="de Groot N.N."/>
        </authorList>
    </citation>
    <scope>NUCLEOTIDE SEQUENCE [LARGE SCALE GENOMIC DNA]</scope>
    <source>
        <strain evidence="8 9">DSM 27630</strain>
    </source>
</reference>
<dbReference type="HAMAP" id="MF_00081">
    <property type="entry name" value="HrcA"/>
    <property type="match status" value="1"/>
</dbReference>
<dbReference type="AlphaFoldDB" id="A0A1I3BZ83"/>
<dbReference type="RefSeq" id="WP_092092015.1">
    <property type="nucleotide sequence ID" value="NZ_FOQE01000011.1"/>
</dbReference>
<dbReference type="InterPro" id="IPR029016">
    <property type="entry name" value="GAF-like_dom_sf"/>
</dbReference>
<dbReference type="PIRSF" id="PIRSF005485">
    <property type="entry name" value="HrcA"/>
    <property type="match status" value="1"/>
</dbReference>
<keyword evidence="9" id="KW-1185">Reference proteome</keyword>
<feature type="domain" description="Heat-inducible transcription repressor HrcA C-terminal" evidence="6">
    <location>
        <begin position="104"/>
        <end position="322"/>
    </location>
</feature>
<keyword evidence="2 5" id="KW-0805">Transcription regulation</keyword>
<comment type="similarity">
    <text evidence="5">Belongs to the HrcA family.</text>
</comment>
<keyword evidence="3 5" id="KW-0346">Stress response</keyword>
<feature type="domain" description="Winged helix-turn-helix transcription repressor HrcA DNA-binding" evidence="7">
    <location>
        <begin position="1"/>
        <end position="71"/>
    </location>
</feature>
<evidence type="ECO:0000256" key="5">
    <source>
        <dbReference type="HAMAP-Rule" id="MF_00081"/>
    </source>
</evidence>
<dbReference type="InterPro" id="IPR002571">
    <property type="entry name" value="HrcA"/>
</dbReference>
<dbReference type="GO" id="GO:0003677">
    <property type="term" value="F:DNA binding"/>
    <property type="evidence" value="ECO:0007669"/>
    <property type="project" value="InterPro"/>
</dbReference>
<evidence type="ECO:0000256" key="3">
    <source>
        <dbReference type="ARBA" id="ARBA00023016"/>
    </source>
</evidence>
<dbReference type="InterPro" id="IPR036390">
    <property type="entry name" value="WH_DNA-bd_sf"/>
</dbReference>
<dbReference type="GO" id="GO:0045892">
    <property type="term" value="P:negative regulation of DNA-templated transcription"/>
    <property type="evidence" value="ECO:0007669"/>
    <property type="project" value="UniProtKB-UniRule"/>
</dbReference>
<evidence type="ECO:0000313" key="8">
    <source>
        <dbReference type="EMBL" id="SFH67615.1"/>
    </source>
</evidence>
<dbReference type="InterPro" id="IPR036388">
    <property type="entry name" value="WH-like_DNA-bd_sf"/>
</dbReference>